<keyword evidence="2" id="KW-1185">Reference proteome</keyword>
<dbReference type="EMBL" id="CP017479">
    <property type="protein sequence ID" value="AOW10539.1"/>
    <property type="molecule type" value="Genomic_DNA"/>
</dbReference>
<evidence type="ECO:0000313" key="1">
    <source>
        <dbReference type="EMBL" id="AOW10539.1"/>
    </source>
</evidence>
<gene>
    <name evidence="1" type="ORF">EM308_14085</name>
</gene>
<protein>
    <submittedName>
        <fullName evidence="1">Uncharacterized protein</fullName>
    </submittedName>
</protein>
<dbReference type="KEGG" id="fgl:EM308_14085"/>
<sequence>MSLQLEEKKVVSKEEPMIQKTKSVIFTFRIDRSIFKETIILRKEIKRLEQEHVNQLWKNQKKLKPPELHKTPLKIILARFFFSKLNHLLFFYKIFRRFPFKNIIIFCRKII</sequence>
<dbReference type="AlphaFoldDB" id="A0AAC9I471"/>
<reference evidence="1 2" key="1">
    <citation type="submission" date="2016-10" db="EMBL/GenBank/DDBJ databases">
        <title>Flavobacterium gilvum sp. nov., isolated from stream water.</title>
        <authorList>
            <person name="Shin S.-K."/>
            <person name="Cho Y.-J."/>
            <person name="Yi H."/>
        </authorList>
    </citation>
    <scope>NUCLEOTIDE SEQUENCE [LARGE SCALE GENOMIC DNA]</scope>
    <source>
        <strain evidence="1 2">EM1308</strain>
    </source>
</reference>
<accession>A0AAC9I471</accession>
<name>A0AAC9I471_9FLAO</name>
<organism evidence="1 2">
    <name type="scientific">Flavobacterium gilvum</name>
    <dbReference type="NCBI Taxonomy" id="1492737"/>
    <lineage>
        <taxon>Bacteria</taxon>
        <taxon>Pseudomonadati</taxon>
        <taxon>Bacteroidota</taxon>
        <taxon>Flavobacteriia</taxon>
        <taxon>Flavobacteriales</taxon>
        <taxon>Flavobacteriaceae</taxon>
        <taxon>Flavobacterium</taxon>
    </lineage>
</organism>
<proteinExistence type="predicted"/>
<dbReference type="Proteomes" id="UP000175968">
    <property type="component" value="Chromosome"/>
</dbReference>
<evidence type="ECO:0000313" key="2">
    <source>
        <dbReference type="Proteomes" id="UP000175968"/>
    </source>
</evidence>